<dbReference type="SUPFAM" id="SSF63829">
    <property type="entry name" value="Calcium-dependent phosphotriesterase"/>
    <property type="match status" value="1"/>
</dbReference>
<comment type="subcellular location">
    <subcellularLocation>
        <location evidence="1">Secreted</location>
    </subcellularLocation>
</comment>
<dbReference type="Proteomes" id="UP000003688">
    <property type="component" value="Unassembled WGS sequence"/>
</dbReference>
<evidence type="ECO:0000313" key="3">
    <source>
        <dbReference type="EMBL" id="EEF59544.1"/>
    </source>
</evidence>
<name>B9XKQ1_PEDPL</name>
<organism evidence="3 4">
    <name type="scientific">Pedosphaera parvula (strain Ellin514)</name>
    <dbReference type="NCBI Taxonomy" id="320771"/>
    <lineage>
        <taxon>Bacteria</taxon>
        <taxon>Pseudomonadati</taxon>
        <taxon>Verrucomicrobiota</taxon>
        <taxon>Pedosphaerae</taxon>
        <taxon>Pedosphaerales</taxon>
        <taxon>Pedosphaeraceae</taxon>
        <taxon>Pedosphaera</taxon>
    </lineage>
</organism>
<accession>B9XKQ1</accession>
<dbReference type="Gene3D" id="2.120.10.30">
    <property type="entry name" value="TolB, C-terminal domain"/>
    <property type="match status" value="1"/>
</dbReference>
<keyword evidence="4" id="KW-1185">Reference proteome</keyword>
<dbReference type="GO" id="GO:0005576">
    <property type="term" value="C:extracellular region"/>
    <property type="evidence" value="ECO:0007669"/>
    <property type="project" value="UniProtKB-SubCell"/>
</dbReference>
<dbReference type="Pfam" id="PF03022">
    <property type="entry name" value="MRJP"/>
    <property type="match status" value="1"/>
</dbReference>
<evidence type="ECO:0000313" key="4">
    <source>
        <dbReference type="Proteomes" id="UP000003688"/>
    </source>
</evidence>
<comment type="caution">
    <text evidence="3">The sequence shown here is derived from an EMBL/GenBank/DDBJ whole genome shotgun (WGS) entry which is preliminary data.</text>
</comment>
<evidence type="ECO:0000256" key="1">
    <source>
        <dbReference type="ARBA" id="ARBA00004613"/>
    </source>
</evidence>
<protein>
    <submittedName>
        <fullName evidence="3">Major royal jelly protein</fullName>
    </submittedName>
</protein>
<dbReference type="OrthoDB" id="9797664at2"/>
<dbReference type="InterPro" id="IPR011042">
    <property type="entry name" value="6-blade_b-propeller_TolB-like"/>
</dbReference>
<dbReference type="PANTHER" id="PTHR10009:SF18">
    <property type="entry name" value="PROTEIN YELLOW-LIKE PROTEIN"/>
    <property type="match status" value="1"/>
</dbReference>
<dbReference type="AlphaFoldDB" id="B9XKQ1"/>
<sequence>MPVATLSPEDSTRNLPADESYGLLEPVAYFDGAMPTGVTVSHDGRIFVCFPKWGDEVRYTVCEYWKGRLVAFPNEEANRSVPIDPAAAFISVQSVVVDPANRLWILDTGSPRFELTQYGGPKLICVDLEMDAIVKKILFPQDVVLPTSYLNDMRFDLRRGAEGMAFITDSSDTGPNGIIVVDLGTGQSWRRLHDHPTTKAGAPRGCLPVVEGTPFLERSPDGKTQPMKVGADGIAISADGSRLYYCPLISRWLYSVATEALADPWLDDETVAQTINDHGDKGGAGDGLESDAEGNIYATNYEHNAILRRTPDGLWDTVAHDARLLWPDTLSVATDGYIYVTANQFHRQARFHHGKDLRRKPYTLFRVAIGTQPILLR</sequence>
<evidence type="ECO:0000256" key="2">
    <source>
        <dbReference type="ARBA" id="ARBA00022525"/>
    </source>
</evidence>
<reference evidence="3 4" key="1">
    <citation type="journal article" date="2011" name="J. Bacteriol.">
        <title>Genome sequence of 'Pedosphaera parvula' Ellin514, an aerobic Verrucomicrobial isolate from pasture soil.</title>
        <authorList>
            <person name="Kant R."/>
            <person name="van Passel M.W."/>
            <person name="Sangwan P."/>
            <person name="Palva A."/>
            <person name="Lucas S."/>
            <person name="Copeland A."/>
            <person name="Lapidus A."/>
            <person name="Glavina Del Rio T."/>
            <person name="Dalin E."/>
            <person name="Tice H."/>
            <person name="Bruce D."/>
            <person name="Goodwin L."/>
            <person name="Pitluck S."/>
            <person name="Chertkov O."/>
            <person name="Larimer F.W."/>
            <person name="Land M.L."/>
            <person name="Hauser L."/>
            <person name="Brettin T.S."/>
            <person name="Detter J.C."/>
            <person name="Han S."/>
            <person name="de Vos W.M."/>
            <person name="Janssen P.H."/>
            <person name="Smidt H."/>
        </authorList>
    </citation>
    <scope>NUCLEOTIDE SEQUENCE [LARGE SCALE GENOMIC DNA]</scope>
    <source>
        <strain evidence="3 4">Ellin514</strain>
    </source>
</reference>
<dbReference type="RefSeq" id="WP_007416387.1">
    <property type="nucleotide sequence ID" value="NZ_ABOX02000026.1"/>
</dbReference>
<dbReference type="STRING" id="320771.Cflav_PD2451"/>
<gene>
    <name evidence="3" type="ORF">Cflav_PD2451</name>
</gene>
<dbReference type="InterPro" id="IPR017996">
    <property type="entry name" value="MRJP/yellow-related"/>
</dbReference>
<keyword evidence="2" id="KW-0964">Secreted</keyword>
<dbReference type="PANTHER" id="PTHR10009">
    <property type="entry name" value="PROTEIN YELLOW-RELATED"/>
    <property type="match status" value="1"/>
</dbReference>
<dbReference type="EMBL" id="ABOX02000026">
    <property type="protein sequence ID" value="EEF59544.1"/>
    <property type="molecule type" value="Genomic_DNA"/>
</dbReference>
<proteinExistence type="predicted"/>